<name>A0A1F6W747_9BACT</name>
<evidence type="ECO:0000313" key="2">
    <source>
        <dbReference type="Proteomes" id="UP000178374"/>
    </source>
</evidence>
<reference evidence="1 2" key="1">
    <citation type="journal article" date="2016" name="Nat. Commun.">
        <title>Thousands of microbial genomes shed light on interconnected biogeochemical processes in an aquifer system.</title>
        <authorList>
            <person name="Anantharaman K."/>
            <person name="Brown C.T."/>
            <person name="Hug L.A."/>
            <person name="Sharon I."/>
            <person name="Castelle C.J."/>
            <person name="Probst A.J."/>
            <person name="Thomas B.C."/>
            <person name="Singh A."/>
            <person name="Wilkins M.J."/>
            <person name="Karaoz U."/>
            <person name="Brodie E.L."/>
            <person name="Williams K.H."/>
            <person name="Hubbard S.S."/>
            <person name="Banfield J.F."/>
        </authorList>
    </citation>
    <scope>NUCLEOTIDE SEQUENCE [LARGE SCALE GENOMIC DNA]</scope>
</reference>
<accession>A0A1F6W747</accession>
<dbReference type="STRING" id="1801750.A3B85_03235"/>
<organism evidence="1 2">
    <name type="scientific">Candidatus Nomurabacteria bacterium RIFCSPHIGHO2_02_FULL_37_13</name>
    <dbReference type="NCBI Taxonomy" id="1801750"/>
    <lineage>
        <taxon>Bacteria</taxon>
        <taxon>Candidatus Nomuraibacteriota</taxon>
    </lineage>
</organism>
<comment type="caution">
    <text evidence="1">The sequence shown here is derived from an EMBL/GenBank/DDBJ whole genome shotgun (WGS) entry which is preliminary data.</text>
</comment>
<evidence type="ECO:0000313" key="1">
    <source>
        <dbReference type="EMBL" id="OGI77748.1"/>
    </source>
</evidence>
<dbReference type="SUPFAM" id="SSF56281">
    <property type="entry name" value="Metallo-hydrolase/oxidoreductase"/>
    <property type="match status" value="1"/>
</dbReference>
<evidence type="ECO:0008006" key="3">
    <source>
        <dbReference type="Google" id="ProtNLM"/>
    </source>
</evidence>
<dbReference type="PANTHER" id="PTHR43546:SF3">
    <property type="entry name" value="UPF0173 METAL-DEPENDENT HYDROLASE MJ1163"/>
    <property type="match status" value="1"/>
</dbReference>
<proteinExistence type="predicted"/>
<gene>
    <name evidence="1" type="ORF">A3B85_03235</name>
</gene>
<dbReference type="EMBL" id="MFUA01000002">
    <property type="protein sequence ID" value="OGI77748.1"/>
    <property type="molecule type" value="Genomic_DNA"/>
</dbReference>
<dbReference type="Proteomes" id="UP000178374">
    <property type="component" value="Unassembled WGS sequence"/>
</dbReference>
<dbReference type="InterPro" id="IPR036866">
    <property type="entry name" value="RibonucZ/Hydroxyglut_hydro"/>
</dbReference>
<protein>
    <recommendedName>
        <fullName evidence="3">Metallo-beta-lactamase domain-containing protein</fullName>
    </recommendedName>
</protein>
<sequence length="212" mass="23725">MKIKKLGHCCLIIKVNSKRVMTDPGSYTISEQEIEKNIDLILITHEHSDHLHVDSLKNILVNNPNAIVVTNSAVGKIIAEAGIKYKKLEDGQSGEFAGVFLEAHGDKHAEIYEEFGQVQNTGYFIGQDLFYPGDAFTNPNKKVEVLALPVLAPWLKIKESINYAILLKPHICFPVHDWNIKIPGIVHKTPSIVLAEHNISFKVLEIGKEEEI</sequence>
<dbReference type="AlphaFoldDB" id="A0A1F6W747"/>
<dbReference type="InterPro" id="IPR050114">
    <property type="entry name" value="UPF0173_UPF0282_UlaG_hydrolase"/>
</dbReference>
<dbReference type="Gene3D" id="3.60.15.10">
    <property type="entry name" value="Ribonuclease Z/Hydroxyacylglutathione hydrolase-like"/>
    <property type="match status" value="1"/>
</dbReference>
<dbReference type="PANTHER" id="PTHR43546">
    <property type="entry name" value="UPF0173 METAL-DEPENDENT HYDROLASE MJ1163-RELATED"/>
    <property type="match status" value="1"/>
</dbReference>
<dbReference type="Pfam" id="PF13483">
    <property type="entry name" value="Lactamase_B_3"/>
    <property type="match status" value="1"/>
</dbReference>